<dbReference type="InterPro" id="IPR054545">
    <property type="entry name" value="ApeI-like"/>
</dbReference>
<reference evidence="3 4" key="1">
    <citation type="submission" date="2020-06" db="EMBL/GenBank/DDBJ databases">
        <title>Frischella cerana isolated from Apis cerana gut homogenate.</title>
        <authorList>
            <person name="Wolter L.A."/>
            <person name="Suenami S."/>
            <person name="Miyazaki R."/>
        </authorList>
    </citation>
    <scope>NUCLEOTIDE SEQUENCE [LARGE SCALE GENOMIC DNA]</scope>
    <source>
        <strain evidence="3 4">Ac13</strain>
    </source>
</reference>
<keyword evidence="4" id="KW-1185">Reference proteome</keyword>
<dbReference type="InterPro" id="IPR000873">
    <property type="entry name" value="AMP-dep_synth/lig_dom"/>
</dbReference>
<feature type="domain" description="ApeI dehydratase-like" evidence="2">
    <location>
        <begin position="472"/>
        <end position="570"/>
    </location>
</feature>
<proteinExistence type="predicted"/>
<dbReference type="Gene3D" id="3.40.50.12780">
    <property type="entry name" value="N-terminal domain of ligase-like"/>
    <property type="match status" value="1"/>
</dbReference>
<dbReference type="InterPro" id="IPR045851">
    <property type="entry name" value="AMP-bd_C_sf"/>
</dbReference>
<dbReference type="InterPro" id="IPR029069">
    <property type="entry name" value="HotDog_dom_sf"/>
</dbReference>
<evidence type="ECO:0000313" key="4">
    <source>
        <dbReference type="Proteomes" id="UP000651208"/>
    </source>
</evidence>
<feature type="domain" description="AMP-dependent synthetase/ligase" evidence="1">
    <location>
        <begin position="144"/>
        <end position="292"/>
    </location>
</feature>
<name>A0ABR7QZA3_9GAMM</name>
<organism evidence="3 4">
    <name type="scientific">Frischella japonica</name>
    <dbReference type="NCBI Taxonomy" id="2741544"/>
    <lineage>
        <taxon>Bacteria</taxon>
        <taxon>Pseudomonadati</taxon>
        <taxon>Pseudomonadota</taxon>
        <taxon>Gammaproteobacteria</taxon>
        <taxon>Orbales</taxon>
        <taxon>Orbaceae</taxon>
        <taxon>Frischella</taxon>
    </lineage>
</organism>
<dbReference type="PANTHER" id="PTHR45398:SF1">
    <property type="entry name" value="ENZYME, PUTATIVE (JCVI)-RELATED"/>
    <property type="match status" value="1"/>
</dbReference>
<dbReference type="Proteomes" id="UP000651208">
    <property type="component" value="Unassembled WGS sequence"/>
</dbReference>
<dbReference type="PANTHER" id="PTHR45398">
    <property type="match status" value="1"/>
</dbReference>
<dbReference type="SUPFAM" id="SSF56801">
    <property type="entry name" value="Acetyl-CoA synthetase-like"/>
    <property type="match status" value="1"/>
</dbReference>
<evidence type="ECO:0000259" key="2">
    <source>
        <dbReference type="Pfam" id="PF22818"/>
    </source>
</evidence>
<protein>
    <submittedName>
        <fullName evidence="3">AMP-binding protein</fullName>
    </submittedName>
</protein>
<sequence length="575" mass="65568">MVTSPKISQLIPLVEQIDRDDNDVIAIRQHQALYAIDFKKYIASLYQQIKLSPATHWAIAMQDSFYFVVSLFAILYAGKQPVLLNPRQKEMTSFYQALITDHLTLECVPLTPDHLINIHHLNTDTVIDNLPSILPATFVSDSLTIFTSGSTGLPKPVSKTIAQLETESQILTNQFTPLSDLVFIASVSHEHMYGLTFKIVLALMNQAPFICETISYQEQLASYRYRNILYITTPSILKMLDANIAPISCNKVISAGGLLTSQTANLCLKCFNRLPNEIYGSTETGIIATRSQYQSETPWQLFAPMKLTSHHENEQVVLHSPLITQPEILNDKVAIIDDQHFYLQGRTDKIVKISEKRVSLTYIEQQLEILNEITHATIIPLEQKNRTILAAAIILSQIGQEKLQQLGHFQLTQYFRQRLKDKLSLVTVPKKWRFVKQLPVNQQGKSTYIEIKALFENPELIMKKLPKELNISVNDNTAELELIVPNDLFWFNGHFPTQPLLPGVVQLNWVIHYSEILFAQKFNIQSLEIIKFQMPILPNDTLILHINWLKEFNKLQFTYTVANKTASSGKIKLCQ</sequence>
<dbReference type="EMBL" id="JABURY010000019">
    <property type="protein sequence ID" value="MBC9131537.1"/>
    <property type="molecule type" value="Genomic_DNA"/>
</dbReference>
<dbReference type="Gene3D" id="3.10.129.10">
    <property type="entry name" value="Hotdog Thioesterase"/>
    <property type="match status" value="1"/>
</dbReference>
<dbReference type="InterPro" id="IPR042099">
    <property type="entry name" value="ANL_N_sf"/>
</dbReference>
<comment type="caution">
    <text evidence="3">The sequence shown here is derived from an EMBL/GenBank/DDBJ whole genome shotgun (WGS) entry which is preliminary data.</text>
</comment>
<dbReference type="RefSeq" id="WP_187755985.1">
    <property type="nucleotide sequence ID" value="NZ_JABURY010000019.1"/>
</dbReference>
<evidence type="ECO:0000313" key="3">
    <source>
        <dbReference type="EMBL" id="MBC9131537.1"/>
    </source>
</evidence>
<dbReference type="Pfam" id="PF00501">
    <property type="entry name" value="AMP-binding"/>
    <property type="match status" value="1"/>
</dbReference>
<dbReference type="Pfam" id="PF22818">
    <property type="entry name" value="ApeI-like"/>
    <property type="match status" value="1"/>
</dbReference>
<accession>A0ABR7QZA3</accession>
<gene>
    <name evidence="3" type="ORF">FcAc13_09485</name>
</gene>
<evidence type="ECO:0000259" key="1">
    <source>
        <dbReference type="Pfam" id="PF00501"/>
    </source>
</evidence>
<dbReference type="Gene3D" id="3.30.300.30">
    <property type="match status" value="1"/>
</dbReference>
<dbReference type="SUPFAM" id="SSF54637">
    <property type="entry name" value="Thioesterase/thiol ester dehydrase-isomerase"/>
    <property type="match status" value="1"/>
</dbReference>